<evidence type="ECO:0000313" key="1">
    <source>
        <dbReference type="EMBL" id="SPP99521.1"/>
    </source>
</evidence>
<dbReference type="EMBL" id="OUUY01000001">
    <property type="protein sequence ID" value="SPP99521.1"/>
    <property type="molecule type" value="Genomic_DNA"/>
</dbReference>
<name>A0A2U3QDL7_9BACT</name>
<dbReference type="Proteomes" id="UP000245125">
    <property type="component" value="Unassembled WGS sequence"/>
</dbReference>
<organism evidence="1 2">
    <name type="scientific">Candidatus Sulfobium mesophilum</name>
    <dbReference type="NCBI Taxonomy" id="2016548"/>
    <lineage>
        <taxon>Bacteria</taxon>
        <taxon>Pseudomonadati</taxon>
        <taxon>Nitrospirota</taxon>
        <taxon>Nitrospiria</taxon>
        <taxon>Nitrospirales</taxon>
        <taxon>Nitrospiraceae</taxon>
        <taxon>Candidatus Sulfobium</taxon>
    </lineage>
</organism>
<accession>A0A2U3QDL7</accession>
<protein>
    <submittedName>
        <fullName evidence="1">Uncharacterized protein</fullName>
    </submittedName>
</protein>
<proteinExistence type="predicted"/>
<keyword evidence="2" id="KW-1185">Reference proteome</keyword>
<sequence>MNEISRRRKLFAEEEALKIRTLCEQIDRKINGLINSLRGKQKRFEVEG</sequence>
<dbReference type="AlphaFoldDB" id="A0A2U3QDL7"/>
<gene>
    <name evidence="1" type="ORF">NBG4_10055</name>
</gene>
<reference evidence="2" key="1">
    <citation type="submission" date="2018-03" db="EMBL/GenBank/DDBJ databases">
        <authorList>
            <person name="Zecchin S."/>
        </authorList>
    </citation>
    <scope>NUCLEOTIDE SEQUENCE [LARGE SCALE GENOMIC DNA]</scope>
</reference>
<evidence type="ECO:0000313" key="2">
    <source>
        <dbReference type="Proteomes" id="UP000245125"/>
    </source>
</evidence>